<evidence type="ECO:0000259" key="9">
    <source>
        <dbReference type="PROSITE" id="PS50909"/>
    </source>
</evidence>
<evidence type="ECO:0000259" key="8">
    <source>
        <dbReference type="PROSITE" id="PS50180"/>
    </source>
</evidence>
<gene>
    <name evidence="10" type="ORF">HK099_004551</name>
</gene>
<dbReference type="InterPro" id="IPR008152">
    <property type="entry name" value="Clathrin_a/b/g-adaptin_app_Ig"/>
</dbReference>
<evidence type="ECO:0000256" key="5">
    <source>
        <dbReference type="ARBA" id="ARBA00053552"/>
    </source>
</evidence>
<dbReference type="EMBL" id="JADGJW010000324">
    <property type="protein sequence ID" value="KAJ3219871.1"/>
    <property type="molecule type" value="Genomic_DNA"/>
</dbReference>
<feature type="region of interest" description="Disordered" evidence="6">
    <location>
        <begin position="410"/>
        <end position="453"/>
    </location>
</feature>
<protein>
    <recommendedName>
        <fullName evidence="12">VHS domain-containing protein</fullName>
    </recommendedName>
</protein>
<dbReference type="PANTHER" id="PTHR47180">
    <property type="entry name" value="ADP-RIBOSYLATION FACTOR-BINDING PROTEIN GGA1-RELATED"/>
    <property type="match status" value="1"/>
</dbReference>
<dbReference type="GO" id="GO:0005829">
    <property type="term" value="C:cytosol"/>
    <property type="evidence" value="ECO:0007669"/>
    <property type="project" value="GOC"/>
</dbReference>
<proteinExistence type="predicted"/>
<dbReference type="AlphaFoldDB" id="A0AAD5U045"/>
<keyword evidence="11" id="KW-1185">Reference proteome</keyword>
<sequence>MLNQLSNMTIGLPIGNNSNSMTADHLVDQACDPNLFEPNLSLNLEICDLINQKQKNYPREVAFAITRNINSSRGGRSGLLACSLLDCCMKNCSYPFHLIVSTKEFLNDLVKRFPERPLNIGPVQYQILSLISQWNHTLCVTSRHKNDFKHINDMYRLLQYKGYRFPELNDQNLAIADNALKSEQELEDEDKVAQSAKLQELLRIGTSAAFEEANDLIKIMAGYVNKLISCKIFNIRFKKDQTKVPDYKKMVEDELDKIQNKCFILNGILESKTPKDRWESDSKLEELHGQVKTAQTRIQNMITNSENEERMERLLELNDVINTVLSNYEHFKNGTDGKKEVTISAPGKMNTSPLSKEPNGAICLIDFDDDVTPGGSSNAPWMQSNSTTLASGKAEIGDLLSDLSSLNFSSNPPAHNNNTLSQFNFNNAPNRSPTQVGSISPISGGHRSTSPGRISPVHNDANNILSTNLLDSVKPANQYNPSAMGQFVSAQNSQQIHNKPQQNALFKEVTIFNKNGLQLKFKYKDDAAGNVNGVFTSINTTTVAMTLKLDPLSNTVLAPLNTSPATQSAQISNPKLEPIRMRFKVHYEVNGASVDETGDFSL</sequence>
<dbReference type="InterPro" id="IPR002014">
    <property type="entry name" value="VHS_dom"/>
</dbReference>
<dbReference type="PROSITE" id="PS50179">
    <property type="entry name" value="VHS"/>
    <property type="match status" value="1"/>
</dbReference>
<comment type="function">
    <text evidence="5">May play a role in the regulation of membrane traffic through the trans-Golgi network.</text>
</comment>
<dbReference type="Proteomes" id="UP001211065">
    <property type="component" value="Unassembled WGS sequence"/>
</dbReference>
<dbReference type="InterPro" id="IPR038425">
    <property type="entry name" value="GAT_sf"/>
</dbReference>
<evidence type="ECO:0008006" key="12">
    <source>
        <dbReference type="Google" id="ProtNLM"/>
    </source>
</evidence>
<evidence type="ECO:0000259" key="7">
    <source>
        <dbReference type="PROSITE" id="PS50179"/>
    </source>
</evidence>
<feature type="domain" description="GAE" evidence="8">
    <location>
        <begin position="489"/>
        <end position="602"/>
    </location>
</feature>
<dbReference type="Gene3D" id="1.20.58.160">
    <property type="match status" value="1"/>
</dbReference>
<dbReference type="Pfam" id="PF02883">
    <property type="entry name" value="Alpha_adaptinC2"/>
    <property type="match status" value="1"/>
</dbReference>
<evidence type="ECO:0000256" key="2">
    <source>
        <dbReference type="ARBA" id="ARBA00022448"/>
    </source>
</evidence>
<dbReference type="GO" id="GO:0035091">
    <property type="term" value="F:phosphatidylinositol binding"/>
    <property type="evidence" value="ECO:0007669"/>
    <property type="project" value="InterPro"/>
</dbReference>
<dbReference type="PANTHER" id="PTHR47180:SF1">
    <property type="entry name" value="ADP-RIBOSYLATION FACTOR-BINDING PROTEIN GGA1-RELATED"/>
    <property type="match status" value="1"/>
</dbReference>
<dbReference type="PROSITE" id="PS50909">
    <property type="entry name" value="GAT"/>
    <property type="match status" value="1"/>
</dbReference>
<keyword evidence="2" id="KW-0813">Transport</keyword>
<organism evidence="10 11">
    <name type="scientific">Clydaea vesicula</name>
    <dbReference type="NCBI Taxonomy" id="447962"/>
    <lineage>
        <taxon>Eukaryota</taxon>
        <taxon>Fungi</taxon>
        <taxon>Fungi incertae sedis</taxon>
        <taxon>Chytridiomycota</taxon>
        <taxon>Chytridiomycota incertae sedis</taxon>
        <taxon>Chytridiomycetes</taxon>
        <taxon>Lobulomycetales</taxon>
        <taxon>Lobulomycetaceae</taxon>
        <taxon>Clydaea</taxon>
    </lineage>
</organism>
<dbReference type="GO" id="GO:0043130">
    <property type="term" value="F:ubiquitin binding"/>
    <property type="evidence" value="ECO:0007669"/>
    <property type="project" value="InterPro"/>
</dbReference>
<dbReference type="InterPro" id="IPR052653">
    <property type="entry name" value="ARF-binding"/>
</dbReference>
<dbReference type="GO" id="GO:0043328">
    <property type="term" value="P:protein transport to vacuole involved in ubiquitin-dependent protein catabolic process via the multivesicular body sorting pathway"/>
    <property type="evidence" value="ECO:0007669"/>
    <property type="project" value="TreeGrafter"/>
</dbReference>
<dbReference type="GO" id="GO:0005802">
    <property type="term" value="C:trans-Golgi network"/>
    <property type="evidence" value="ECO:0007669"/>
    <property type="project" value="TreeGrafter"/>
</dbReference>
<dbReference type="InterPro" id="IPR013041">
    <property type="entry name" value="Clathrin_app_Ig-like_sf"/>
</dbReference>
<dbReference type="GO" id="GO:0006896">
    <property type="term" value="P:Golgi to vacuole transport"/>
    <property type="evidence" value="ECO:0007669"/>
    <property type="project" value="UniProtKB-ARBA"/>
</dbReference>
<feature type="domain" description="GAT" evidence="9">
    <location>
        <begin position="191"/>
        <end position="333"/>
    </location>
</feature>
<dbReference type="Gene3D" id="2.60.40.1230">
    <property type="match status" value="1"/>
</dbReference>
<dbReference type="Pfam" id="PF03127">
    <property type="entry name" value="GAT"/>
    <property type="match status" value="1"/>
</dbReference>
<dbReference type="InterPro" id="IPR004152">
    <property type="entry name" value="GAT_dom"/>
</dbReference>
<keyword evidence="4" id="KW-0333">Golgi apparatus</keyword>
<dbReference type="SUPFAM" id="SSF49348">
    <property type="entry name" value="Clathrin adaptor appendage domain"/>
    <property type="match status" value="1"/>
</dbReference>
<evidence type="ECO:0000313" key="11">
    <source>
        <dbReference type="Proteomes" id="UP001211065"/>
    </source>
</evidence>
<evidence type="ECO:0000256" key="1">
    <source>
        <dbReference type="ARBA" id="ARBA00004601"/>
    </source>
</evidence>
<dbReference type="SUPFAM" id="SSF89009">
    <property type="entry name" value="GAT-like domain"/>
    <property type="match status" value="1"/>
</dbReference>
<evidence type="ECO:0000256" key="3">
    <source>
        <dbReference type="ARBA" id="ARBA00022927"/>
    </source>
</evidence>
<dbReference type="FunFam" id="1.25.40.90:FF:000008">
    <property type="entry name" value="VHS domain protein"/>
    <property type="match status" value="1"/>
</dbReference>
<dbReference type="InterPro" id="IPR008153">
    <property type="entry name" value="GAE_dom"/>
</dbReference>
<name>A0AAD5U045_9FUNG</name>
<evidence type="ECO:0000256" key="6">
    <source>
        <dbReference type="SAM" id="MobiDB-lite"/>
    </source>
</evidence>
<dbReference type="SMART" id="SM00288">
    <property type="entry name" value="VHS"/>
    <property type="match status" value="1"/>
</dbReference>
<comment type="subcellular location">
    <subcellularLocation>
        <location evidence="1">Golgi apparatus</location>
        <location evidence="1">trans-Golgi network</location>
    </subcellularLocation>
</comment>
<dbReference type="SMART" id="SM00809">
    <property type="entry name" value="Alpha_adaptinC2"/>
    <property type="match status" value="1"/>
</dbReference>
<dbReference type="GO" id="GO:0006895">
    <property type="term" value="P:Golgi to endosome transport"/>
    <property type="evidence" value="ECO:0007669"/>
    <property type="project" value="TreeGrafter"/>
</dbReference>
<reference evidence="10" key="1">
    <citation type="submission" date="2020-05" db="EMBL/GenBank/DDBJ databases">
        <title>Phylogenomic resolution of chytrid fungi.</title>
        <authorList>
            <person name="Stajich J.E."/>
            <person name="Amses K."/>
            <person name="Simmons R."/>
            <person name="Seto K."/>
            <person name="Myers J."/>
            <person name="Bonds A."/>
            <person name="Quandt C.A."/>
            <person name="Barry K."/>
            <person name="Liu P."/>
            <person name="Grigoriev I."/>
            <person name="Longcore J.E."/>
            <person name="James T.Y."/>
        </authorList>
    </citation>
    <scope>NUCLEOTIDE SEQUENCE</scope>
    <source>
        <strain evidence="10">JEL0476</strain>
    </source>
</reference>
<feature type="compositionally biased region" description="Polar residues" evidence="6">
    <location>
        <begin position="428"/>
        <end position="452"/>
    </location>
</feature>
<comment type="caution">
    <text evidence="10">The sequence shown here is derived from an EMBL/GenBank/DDBJ whole genome shotgun (WGS) entry which is preliminary data.</text>
</comment>
<dbReference type="PROSITE" id="PS50180">
    <property type="entry name" value="GAE"/>
    <property type="match status" value="1"/>
</dbReference>
<dbReference type="InterPro" id="IPR008942">
    <property type="entry name" value="ENTH_VHS"/>
</dbReference>
<feature type="compositionally biased region" description="Low complexity" evidence="6">
    <location>
        <begin position="410"/>
        <end position="427"/>
    </location>
</feature>
<evidence type="ECO:0000313" key="10">
    <source>
        <dbReference type="EMBL" id="KAJ3219871.1"/>
    </source>
</evidence>
<keyword evidence="3" id="KW-0653">Protein transport</keyword>
<dbReference type="SUPFAM" id="SSF48464">
    <property type="entry name" value="ENTH/VHS domain"/>
    <property type="match status" value="1"/>
</dbReference>
<dbReference type="CDD" id="cd16998">
    <property type="entry name" value="VHS_GGA_fungi"/>
    <property type="match status" value="1"/>
</dbReference>
<feature type="domain" description="VHS" evidence="7">
    <location>
        <begin position="30"/>
        <end position="166"/>
    </location>
</feature>
<dbReference type="Gene3D" id="1.25.40.90">
    <property type="match status" value="1"/>
</dbReference>
<dbReference type="Pfam" id="PF00790">
    <property type="entry name" value="VHS"/>
    <property type="match status" value="1"/>
</dbReference>
<accession>A0AAD5U045</accession>
<evidence type="ECO:0000256" key="4">
    <source>
        <dbReference type="ARBA" id="ARBA00023034"/>
    </source>
</evidence>